<protein>
    <submittedName>
        <fullName evidence="1">Uncharacterized protein</fullName>
    </submittedName>
</protein>
<sequence length="9" mass="1007">MTLSIKLCV</sequence>
<reference evidence="1" key="1">
    <citation type="submission" date="2014-11" db="EMBL/GenBank/DDBJ databases">
        <authorList>
            <person name="Amaro Gonzalez C."/>
        </authorList>
    </citation>
    <scope>NUCLEOTIDE SEQUENCE</scope>
</reference>
<dbReference type="EMBL" id="GBXM01008698">
    <property type="protein sequence ID" value="JAH99879.1"/>
    <property type="molecule type" value="Transcribed_RNA"/>
</dbReference>
<organism evidence="1">
    <name type="scientific">Anguilla anguilla</name>
    <name type="common">European freshwater eel</name>
    <name type="synonym">Muraena anguilla</name>
    <dbReference type="NCBI Taxonomy" id="7936"/>
    <lineage>
        <taxon>Eukaryota</taxon>
        <taxon>Metazoa</taxon>
        <taxon>Chordata</taxon>
        <taxon>Craniata</taxon>
        <taxon>Vertebrata</taxon>
        <taxon>Euteleostomi</taxon>
        <taxon>Actinopterygii</taxon>
        <taxon>Neopterygii</taxon>
        <taxon>Teleostei</taxon>
        <taxon>Anguilliformes</taxon>
        <taxon>Anguillidae</taxon>
        <taxon>Anguilla</taxon>
    </lineage>
</organism>
<reference evidence="1" key="2">
    <citation type="journal article" date="2015" name="Fish Shellfish Immunol.">
        <title>Early steps in the European eel (Anguilla anguilla)-Vibrio vulnificus interaction in the gills: Role of the RtxA13 toxin.</title>
        <authorList>
            <person name="Callol A."/>
            <person name="Pajuelo D."/>
            <person name="Ebbesson L."/>
            <person name="Teles M."/>
            <person name="MacKenzie S."/>
            <person name="Amaro C."/>
        </authorList>
    </citation>
    <scope>NUCLEOTIDE SEQUENCE</scope>
</reference>
<proteinExistence type="predicted"/>
<evidence type="ECO:0000313" key="1">
    <source>
        <dbReference type="EMBL" id="JAH99879.1"/>
    </source>
</evidence>
<accession>A0A0E9XB81</accession>
<name>A0A0E9XB81_ANGAN</name>